<evidence type="ECO:0000313" key="4">
    <source>
        <dbReference type="EMBL" id="KEZ42942.1"/>
    </source>
</evidence>
<dbReference type="GO" id="GO:0005975">
    <property type="term" value="P:carbohydrate metabolic process"/>
    <property type="evidence" value="ECO:0007669"/>
    <property type="project" value="InterPro"/>
</dbReference>
<dbReference type="SUPFAM" id="SSF49899">
    <property type="entry name" value="Concanavalin A-like lectins/glucanases"/>
    <property type="match status" value="1"/>
</dbReference>
<evidence type="ECO:0000313" key="5">
    <source>
        <dbReference type="Proteomes" id="UP000028545"/>
    </source>
</evidence>
<feature type="region of interest" description="Disordered" evidence="1">
    <location>
        <begin position="359"/>
        <end position="381"/>
    </location>
</feature>
<dbReference type="InterPro" id="IPR013320">
    <property type="entry name" value="ConA-like_dom_sf"/>
</dbReference>
<feature type="domain" description="GH16" evidence="3">
    <location>
        <begin position="77"/>
        <end position="296"/>
    </location>
</feature>
<dbReference type="AlphaFoldDB" id="A0A084G6I0"/>
<dbReference type="PROSITE" id="PS51762">
    <property type="entry name" value="GH16_2"/>
    <property type="match status" value="1"/>
</dbReference>
<dbReference type="PANTHER" id="PTHR38121">
    <property type="entry name" value="GH16 DOMAIN-CONTAINING PROTEIN"/>
    <property type="match status" value="1"/>
</dbReference>
<gene>
    <name evidence="4" type="ORF">SAPIO_CDS5389</name>
</gene>
<dbReference type="Pfam" id="PF00722">
    <property type="entry name" value="Glyco_hydro_16"/>
    <property type="match status" value="1"/>
</dbReference>
<dbReference type="KEGG" id="sapo:SAPIO_CDS5389"/>
<comment type="caution">
    <text evidence="4">The sequence shown here is derived from an EMBL/GenBank/DDBJ whole genome shotgun (WGS) entry which is preliminary data.</text>
</comment>
<dbReference type="VEuPathDB" id="FungiDB:SAPIO_CDS5389"/>
<feature type="signal peptide" evidence="2">
    <location>
        <begin position="1"/>
        <end position="24"/>
    </location>
</feature>
<proteinExistence type="predicted"/>
<accession>A0A084G6I0</accession>
<keyword evidence="5" id="KW-1185">Reference proteome</keyword>
<reference evidence="4 5" key="1">
    <citation type="journal article" date="2014" name="Genome Announc.">
        <title>Draft genome sequence of the pathogenic fungus Scedosporium apiospermum.</title>
        <authorList>
            <person name="Vandeputte P."/>
            <person name="Ghamrawi S."/>
            <person name="Rechenmann M."/>
            <person name="Iltis A."/>
            <person name="Giraud S."/>
            <person name="Fleury M."/>
            <person name="Thornton C."/>
            <person name="Delhaes L."/>
            <person name="Meyer W."/>
            <person name="Papon N."/>
            <person name="Bouchara J.P."/>
        </authorList>
    </citation>
    <scope>NUCLEOTIDE SEQUENCE [LARGE SCALE GENOMIC DNA]</scope>
    <source>
        <strain evidence="4 5">IHEM 14462</strain>
    </source>
</reference>
<dbReference type="HOGENOM" id="CLU_040566_0_0_1"/>
<feature type="chain" id="PRO_5001775274" description="GH16 domain-containing protein" evidence="2">
    <location>
        <begin position="25"/>
        <end position="402"/>
    </location>
</feature>
<dbReference type="PANTHER" id="PTHR38121:SF5">
    <property type="entry name" value="GH16 DOMAIN-CONTAINING PROTEIN"/>
    <property type="match status" value="1"/>
</dbReference>
<evidence type="ECO:0000259" key="3">
    <source>
        <dbReference type="PROSITE" id="PS51762"/>
    </source>
</evidence>
<dbReference type="CDD" id="cd00413">
    <property type="entry name" value="Glyco_hydrolase_16"/>
    <property type="match status" value="1"/>
</dbReference>
<dbReference type="GeneID" id="27724461"/>
<protein>
    <recommendedName>
        <fullName evidence="3">GH16 domain-containing protein</fullName>
    </recommendedName>
</protein>
<name>A0A084G6I0_PSEDA</name>
<dbReference type="GO" id="GO:0004553">
    <property type="term" value="F:hydrolase activity, hydrolyzing O-glycosyl compounds"/>
    <property type="evidence" value="ECO:0007669"/>
    <property type="project" value="InterPro"/>
</dbReference>
<feature type="compositionally biased region" description="Basic and acidic residues" evidence="1">
    <location>
        <begin position="364"/>
        <end position="379"/>
    </location>
</feature>
<evidence type="ECO:0000256" key="2">
    <source>
        <dbReference type="SAM" id="SignalP"/>
    </source>
</evidence>
<keyword evidence="2" id="KW-0732">Signal</keyword>
<dbReference type="RefSeq" id="XP_016642741.1">
    <property type="nucleotide sequence ID" value="XM_016787726.1"/>
</dbReference>
<dbReference type="Gene3D" id="2.60.120.200">
    <property type="match status" value="1"/>
</dbReference>
<dbReference type="Proteomes" id="UP000028545">
    <property type="component" value="Unassembled WGS sequence"/>
</dbReference>
<dbReference type="InterPro" id="IPR000757">
    <property type="entry name" value="Beta-glucanase-like"/>
</dbReference>
<dbReference type="OMA" id="FFYHNNS"/>
<evidence type="ECO:0000256" key="1">
    <source>
        <dbReference type="SAM" id="MobiDB-lite"/>
    </source>
</evidence>
<dbReference type="OrthoDB" id="25131at2759"/>
<sequence length="402" mass="44347">MLFSGLKSVCVAALAASLVPAVKADCECGYSTTIGDSKEPSVFTELLESDFRRVNALGSETNWLLPAFNVTKEKTNGLYGLNFRPSNVITFNNKKKALWTRTEVTKPVATSGDGLELAVSSKLDHDMASVAELDSRRADLKWGSYRTSMKLTDVPGTCAAFFWYFNETQEIDMEFLSKEFDPKAGVYPVNLIVQSPKATDSNYDAAKAGNFIRAELPFNPTRDFHEYRFDFVPGEVHFYADGKVLAKIQGAAIPSNSGHLILQHWSNGNNVWSGGPPAKDTSVSVKYVKAYFNSTDTGHQHASNVRCAQAKDKKSSVCEIPDIAADKSAEDFFFGKLRLNQTLSRARFNFTNSSLDMNARTRTKSVEEEKEEKKKKEEEGSAAVWGATQAGLFALALLMTKV</sequence>
<organism evidence="4 5">
    <name type="scientific">Pseudallescheria apiosperma</name>
    <name type="common">Scedosporium apiospermum</name>
    <dbReference type="NCBI Taxonomy" id="563466"/>
    <lineage>
        <taxon>Eukaryota</taxon>
        <taxon>Fungi</taxon>
        <taxon>Dikarya</taxon>
        <taxon>Ascomycota</taxon>
        <taxon>Pezizomycotina</taxon>
        <taxon>Sordariomycetes</taxon>
        <taxon>Hypocreomycetidae</taxon>
        <taxon>Microascales</taxon>
        <taxon>Microascaceae</taxon>
        <taxon>Scedosporium</taxon>
    </lineage>
</organism>
<dbReference type="EMBL" id="JOWA01000098">
    <property type="protein sequence ID" value="KEZ42942.1"/>
    <property type="molecule type" value="Genomic_DNA"/>
</dbReference>